<feature type="domain" description="Sulfatase N-terminal" evidence="9">
    <location>
        <begin position="249"/>
        <end position="539"/>
    </location>
</feature>
<dbReference type="Gene3D" id="3.40.720.10">
    <property type="entry name" value="Alkaline Phosphatase, subunit A"/>
    <property type="match status" value="1"/>
</dbReference>
<dbReference type="PANTHER" id="PTHR30443">
    <property type="entry name" value="INNER MEMBRANE PROTEIN"/>
    <property type="match status" value="1"/>
</dbReference>
<keyword evidence="3" id="KW-0997">Cell inner membrane</keyword>
<accession>K2JJR5</accession>
<dbReference type="NCBIfam" id="NF028537">
    <property type="entry name" value="P_eth_NH2_trans"/>
    <property type="match status" value="1"/>
</dbReference>
<feature type="transmembrane region" description="Helical" evidence="8">
    <location>
        <begin position="57"/>
        <end position="80"/>
    </location>
</feature>
<dbReference type="Pfam" id="PF00884">
    <property type="entry name" value="Sulfatase"/>
    <property type="match status" value="1"/>
</dbReference>
<evidence type="ECO:0000256" key="8">
    <source>
        <dbReference type="SAM" id="Phobius"/>
    </source>
</evidence>
<dbReference type="EMBL" id="AMRL01000011">
    <property type="protein sequence ID" value="EKE75578.1"/>
    <property type="molecule type" value="Genomic_DNA"/>
</dbReference>
<dbReference type="GO" id="GO:0016776">
    <property type="term" value="F:phosphotransferase activity, phosphate group as acceptor"/>
    <property type="evidence" value="ECO:0007669"/>
    <property type="project" value="TreeGrafter"/>
</dbReference>
<keyword evidence="4" id="KW-0808">Transferase</keyword>
<evidence type="ECO:0000259" key="10">
    <source>
        <dbReference type="Pfam" id="PF08019"/>
    </source>
</evidence>
<keyword evidence="7 8" id="KW-0472">Membrane</keyword>
<dbReference type="InterPro" id="IPR058130">
    <property type="entry name" value="PEA_transf_C"/>
</dbReference>
<evidence type="ECO:0000256" key="2">
    <source>
        <dbReference type="ARBA" id="ARBA00022475"/>
    </source>
</evidence>
<protein>
    <submittedName>
        <fullName evidence="11">Sulfatase</fullName>
    </submittedName>
</protein>
<dbReference type="AlphaFoldDB" id="K2JJR5"/>
<evidence type="ECO:0000256" key="1">
    <source>
        <dbReference type="ARBA" id="ARBA00004429"/>
    </source>
</evidence>
<reference evidence="11 12" key="1">
    <citation type="journal article" date="2012" name="J. Bacteriol.">
        <title>Genome Sequence of Oceanibaculum indicum Type Strain P24.</title>
        <authorList>
            <person name="Lai Q."/>
            <person name="Shao Z."/>
        </authorList>
    </citation>
    <scope>NUCLEOTIDE SEQUENCE [LARGE SCALE GENOMIC DNA]</scope>
    <source>
        <strain evidence="11 12">P24</strain>
    </source>
</reference>
<dbReference type="InterPro" id="IPR012549">
    <property type="entry name" value="EptA-like_N"/>
</dbReference>
<organism evidence="11 12">
    <name type="scientific">Oceanibaculum indicum P24</name>
    <dbReference type="NCBI Taxonomy" id="1207063"/>
    <lineage>
        <taxon>Bacteria</taxon>
        <taxon>Pseudomonadati</taxon>
        <taxon>Pseudomonadota</taxon>
        <taxon>Alphaproteobacteria</taxon>
        <taxon>Rhodospirillales</taxon>
        <taxon>Oceanibaculaceae</taxon>
        <taxon>Oceanibaculum</taxon>
    </lineage>
</organism>
<evidence type="ECO:0000256" key="6">
    <source>
        <dbReference type="ARBA" id="ARBA00022989"/>
    </source>
</evidence>
<evidence type="ECO:0000313" key="11">
    <source>
        <dbReference type="EMBL" id="EKE75578.1"/>
    </source>
</evidence>
<keyword evidence="2" id="KW-1003">Cell membrane</keyword>
<dbReference type="eggNOG" id="COG2194">
    <property type="taxonomic scope" value="Bacteria"/>
</dbReference>
<name>K2JJR5_9PROT</name>
<dbReference type="STRING" id="1207063.P24_10166"/>
<feature type="domain" description="Phosphoethanolamine transferase N-terminal" evidence="10">
    <location>
        <begin position="68"/>
        <end position="214"/>
    </location>
</feature>
<keyword evidence="6 8" id="KW-1133">Transmembrane helix</keyword>
<evidence type="ECO:0000313" key="12">
    <source>
        <dbReference type="Proteomes" id="UP000006746"/>
    </source>
</evidence>
<feature type="transmembrane region" description="Helical" evidence="8">
    <location>
        <begin position="20"/>
        <end position="37"/>
    </location>
</feature>
<evidence type="ECO:0000256" key="7">
    <source>
        <dbReference type="ARBA" id="ARBA00023136"/>
    </source>
</evidence>
<dbReference type="InterPro" id="IPR040423">
    <property type="entry name" value="PEA_transferase"/>
</dbReference>
<evidence type="ECO:0000256" key="5">
    <source>
        <dbReference type="ARBA" id="ARBA00022692"/>
    </source>
</evidence>
<gene>
    <name evidence="11" type="ORF">P24_10166</name>
</gene>
<dbReference type="InterPro" id="IPR017850">
    <property type="entry name" value="Alkaline_phosphatase_core_sf"/>
</dbReference>
<feature type="transmembrane region" description="Helical" evidence="8">
    <location>
        <begin position="87"/>
        <end position="108"/>
    </location>
</feature>
<proteinExistence type="predicted"/>
<dbReference type="GO" id="GO:0005886">
    <property type="term" value="C:plasma membrane"/>
    <property type="evidence" value="ECO:0007669"/>
    <property type="project" value="UniProtKB-SubCell"/>
</dbReference>
<dbReference type="RefSeq" id="WP_008944640.1">
    <property type="nucleotide sequence ID" value="NZ_AMRL01000011.1"/>
</dbReference>
<evidence type="ECO:0000256" key="4">
    <source>
        <dbReference type="ARBA" id="ARBA00022679"/>
    </source>
</evidence>
<keyword evidence="12" id="KW-1185">Reference proteome</keyword>
<evidence type="ECO:0000259" key="9">
    <source>
        <dbReference type="Pfam" id="PF00884"/>
    </source>
</evidence>
<sequence>MRPKLPFPSLAFPFLARPSLHPLTLVLLFAVFLLAVHNHRLWQEIGQVWSGRSLHDLLFLGSLGLFFLVLLSLPLQLVAFPRLLKPVLAGLVLIAAGISYFMDGYGVLVEKTMIVNIVETDMREAGDLLSWQLAWHMLLTGVLPAALILWVRLTRHGWKREALLRAGALAGSLAAIGLIALFFFQDYASLARNNRQIRHMVNPVTALYSATVYALGTDRHAPGGPPAPIARLVSLGNGWQAPERKPLLFVFVLGETARAANFSLNGYARMTNPELATLPVVSFTEVASCGTSTAESVPCIFSPLGRADYSPAKAKASENLLDLVQKAGLDVVWLENNSGCKGVCARVPTETLAIRQESDKAYCDTEGCMDMLLVERLRGIAASLERDTVVVLHQMGSHGPAYYRRYTDAFRRFTPTCDTSQFQDCETKAITNSYDNSILYTDHVLAEAIRALNNVSDRIDTALLYVSDHGESLGEGGTFLHGLPYAIAPEVQKHVPMIWWNSGGFQHRTRLAQGCLAASRDRPLSHDNIFHTVLGLLDIDTDVYKRPLDALAECRLPDTFIAQQAGVPR</sequence>
<comment type="caution">
    <text evidence="11">The sequence shown here is derived from an EMBL/GenBank/DDBJ whole genome shotgun (WGS) entry which is preliminary data.</text>
</comment>
<feature type="transmembrane region" description="Helical" evidence="8">
    <location>
        <begin position="163"/>
        <end position="184"/>
    </location>
</feature>
<evidence type="ECO:0000256" key="3">
    <source>
        <dbReference type="ARBA" id="ARBA00022519"/>
    </source>
</evidence>
<dbReference type="Proteomes" id="UP000006746">
    <property type="component" value="Unassembled WGS sequence"/>
</dbReference>
<dbReference type="Pfam" id="PF08019">
    <property type="entry name" value="EptA_B_N"/>
    <property type="match status" value="1"/>
</dbReference>
<dbReference type="GO" id="GO:0009244">
    <property type="term" value="P:lipopolysaccharide core region biosynthetic process"/>
    <property type="evidence" value="ECO:0007669"/>
    <property type="project" value="TreeGrafter"/>
</dbReference>
<dbReference type="SUPFAM" id="SSF53649">
    <property type="entry name" value="Alkaline phosphatase-like"/>
    <property type="match status" value="1"/>
</dbReference>
<feature type="transmembrane region" description="Helical" evidence="8">
    <location>
        <begin position="128"/>
        <end position="151"/>
    </location>
</feature>
<dbReference type="InterPro" id="IPR000917">
    <property type="entry name" value="Sulfatase_N"/>
</dbReference>
<dbReference type="PANTHER" id="PTHR30443:SF0">
    <property type="entry name" value="PHOSPHOETHANOLAMINE TRANSFERASE EPTA"/>
    <property type="match status" value="1"/>
</dbReference>
<dbReference type="CDD" id="cd16017">
    <property type="entry name" value="LptA"/>
    <property type="match status" value="1"/>
</dbReference>
<keyword evidence="5 8" id="KW-0812">Transmembrane</keyword>
<comment type="subcellular location">
    <subcellularLocation>
        <location evidence="1">Cell inner membrane</location>
        <topology evidence="1">Multi-pass membrane protein</topology>
    </subcellularLocation>
</comment>